<feature type="transmembrane region" description="Helical" evidence="1">
    <location>
        <begin position="196"/>
        <end position="219"/>
    </location>
</feature>
<feature type="transmembrane region" description="Helical" evidence="1">
    <location>
        <begin position="288"/>
        <end position="309"/>
    </location>
</feature>
<keyword evidence="3" id="KW-1185">Reference proteome</keyword>
<gene>
    <name evidence="2" type="ORF">JJB97_08080</name>
</gene>
<keyword evidence="1" id="KW-0812">Transmembrane</keyword>
<dbReference type="EMBL" id="JAEPBH010000017">
    <property type="protein sequence ID" value="MBK4715287.1"/>
    <property type="molecule type" value="Genomic_DNA"/>
</dbReference>
<protein>
    <recommendedName>
        <fullName evidence="4">Inner membrane protein</fullName>
    </recommendedName>
</protein>
<dbReference type="RefSeq" id="WP_238713523.1">
    <property type="nucleotide sequence ID" value="NZ_JAEPBH010000017.1"/>
</dbReference>
<sequence length="331" mass="38114">MIPDYFKFIRFQDRKVLPFFYLVMCIVLGFFWKNNNFSITPGDSGIIAVILGVTLFNLIYEFKPYWAYSCVIGRVDVDYFADKPCPKAQTFFTRPTIVSLLLMAIYWLLVKICLMLPSAAWGTVCLFAGAPLLAFIVLRMLRPAYVKQVLSSAPGKVRFKSMYQYVSIFIALTTVVNVLSVSPLKESADFSLGNGYFTANLMVAMLILCIIVLAINLAFARLSKRYIFLGRIFLKEIDFSFLSGLPLNALREKKLFVRLLVLLAVLVIWIMLVSALLALMNAPANFEAYFLLCFLPCIGYYFLHLYWYWHDEFLTACDMYLRYEESKKRNN</sequence>
<accession>A0A8K0V6V5</accession>
<evidence type="ECO:0008006" key="4">
    <source>
        <dbReference type="Google" id="ProtNLM"/>
    </source>
</evidence>
<dbReference type="AlphaFoldDB" id="A0A8K0V6V5"/>
<evidence type="ECO:0000256" key="1">
    <source>
        <dbReference type="SAM" id="Phobius"/>
    </source>
</evidence>
<feature type="transmembrane region" description="Helical" evidence="1">
    <location>
        <begin position="16"/>
        <end position="32"/>
    </location>
</feature>
<comment type="caution">
    <text evidence="2">The sequence shown here is derived from an EMBL/GenBank/DDBJ whole genome shotgun (WGS) entry which is preliminary data.</text>
</comment>
<feature type="transmembrane region" description="Helical" evidence="1">
    <location>
        <begin position="255"/>
        <end position="282"/>
    </location>
</feature>
<feature type="transmembrane region" description="Helical" evidence="1">
    <location>
        <begin position="91"/>
        <end position="109"/>
    </location>
</feature>
<reference evidence="2" key="1">
    <citation type="submission" date="2021-01" db="EMBL/GenBank/DDBJ databases">
        <title>Intestinitalea alba gen. nov., sp. nov., a novel genus of the family Enterobacteriaceae, isolated from the gut of the plastic-eating mealworm Tenebrio molitor L.</title>
        <authorList>
            <person name="Yang Y."/>
        </authorList>
    </citation>
    <scope>NUCLEOTIDE SEQUENCE</scope>
    <source>
        <strain evidence="2">BIT-L3</strain>
    </source>
</reference>
<proteinExistence type="predicted"/>
<keyword evidence="1" id="KW-1133">Transmembrane helix</keyword>
<feature type="transmembrane region" description="Helical" evidence="1">
    <location>
        <begin position="162"/>
        <end position="184"/>
    </location>
</feature>
<evidence type="ECO:0000313" key="3">
    <source>
        <dbReference type="Proteomes" id="UP000659047"/>
    </source>
</evidence>
<feature type="transmembrane region" description="Helical" evidence="1">
    <location>
        <begin position="44"/>
        <end position="60"/>
    </location>
</feature>
<keyword evidence="1" id="KW-0472">Membrane</keyword>
<evidence type="ECO:0000313" key="2">
    <source>
        <dbReference type="EMBL" id="MBK4715287.1"/>
    </source>
</evidence>
<dbReference type="Proteomes" id="UP000659047">
    <property type="component" value="Unassembled WGS sequence"/>
</dbReference>
<organism evidence="2 3">
    <name type="scientific">Tenebrionibacter intestinalis</name>
    <dbReference type="NCBI Taxonomy" id="2799638"/>
    <lineage>
        <taxon>Bacteria</taxon>
        <taxon>Pseudomonadati</taxon>
        <taxon>Pseudomonadota</taxon>
        <taxon>Gammaproteobacteria</taxon>
        <taxon>Enterobacterales</taxon>
        <taxon>Enterobacteriaceae</taxon>
        <taxon>Tenebrionibacter/Tenebrionicola group</taxon>
        <taxon>Tenebrionibacter</taxon>
    </lineage>
</organism>
<name>A0A8K0V6V5_9ENTR</name>
<feature type="transmembrane region" description="Helical" evidence="1">
    <location>
        <begin position="121"/>
        <end position="141"/>
    </location>
</feature>